<dbReference type="AlphaFoldDB" id="F8K175"/>
<dbReference type="RefSeq" id="WP_014144505.1">
    <property type="nucleotide sequence ID" value="NC_016111.1"/>
</dbReference>
<keyword evidence="3" id="KW-1185">Reference proteome</keyword>
<dbReference type="Proteomes" id="UP000007842">
    <property type="component" value="Chromosome"/>
</dbReference>
<dbReference type="KEGG" id="scy:SCATT_37760"/>
<sequence>MSALPVDPLPGDGYSWDELVRLWETMDHPEGCKVEIIAGSITVTPSPANQHHSITFKLLRALLAGIPPDRGVYTTLAVAIPGYGVYIPDLVVVPEAVVDETPGNYLPAGQAELVVEVTPPSNAGRDRMTKLAGYALGGIPLYLLIDRWASGGPTITLFGEPGDRVYKTLQTVKFGDPLHLPAPFDLTIDTSVFPLT</sequence>
<dbReference type="eggNOG" id="COG4636">
    <property type="taxonomic scope" value="Bacteria"/>
</dbReference>
<dbReference type="InterPro" id="IPR012296">
    <property type="entry name" value="Nuclease_put_TT1808"/>
</dbReference>
<proteinExistence type="predicted"/>
<dbReference type="InterPro" id="IPR011335">
    <property type="entry name" value="Restrct_endonuc-II-like"/>
</dbReference>
<evidence type="ECO:0000313" key="2">
    <source>
        <dbReference type="EMBL" id="AEW96147.1"/>
    </source>
</evidence>
<dbReference type="PANTHER" id="PTHR35400">
    <property type="entry name" value="SLR1083 PROTEIN"/>
    <property type="match status" value="1"/>
</dbReference>
<accession>F8K175</accession>
<organism evidence="2 3">
    <name type="scientific">Streptantibioticus cattleyicolor (strain ATCC 35852 / DSM 46488 / JCM 4925 / NBRC 14057 / NRRL 8057)</name>
    <name type="common">Streptomyces cattleya</name>
    <dbReference type="NCBI Taxonomy" id="1003195"/>
    <lineage>
        <taxon>Bacteria</taxon>
        <taxon>Bacillati</taxon>
        <taxon>Actinomycetota</taxon>
        <taxon>Actinomycetes</taxon>
        <taxon>Kitasatosporales</taxon>
        <taxon>Streptomycetaceae</taxon>
        <taxon>Streptantibioticus</taxon>
    </lineage>
</organism>
<feature type="domain" description="Putative restriction endonuclease" evidence="1">
    <location>
        <begin position="24"/>
        <end position="188"/>
    </location>
</feature>
<dbReference type="HOGENOM" id="CLU_076312_4_1_11"/>
<dbReference type="STRING" id="1003195.SCATT_37760"/>
<dbReference type="Gene3D" id="3.90.1570.10">
    <property type="entry name" value="tt1808, chain A"/>
    <property type="match status" value="1"/>
</dbReference>
<protein>
    <recommendedName>
        <fullName evidence="1">Putative restriction endonuclease domain-containing protein</fullName>
    </recommendedName>
</protein>
<reference evidence="3" key="1">
    <citation type="submission" date="2011-12" db="EMBL/GenBank/DDBJ databases">
        <title>Complete genome sequence of Streptomyces cattleya strain DSM 46488.</title>
        <authorList>
            <person name="Ou H.-Y."/>
            <person name="Li P."/>
            <person name="Zhao C."/>
            <person name="O'Hagan D."/>
            <person name="Deng Z."/>
        </authorList>
    </citation>
    <scope>NUCLEOTIDE SEQUENCE [LARGE SCALE GENOMIC DNA]</scope>
    <source>
        <strain evidence="3">ATCC 35852 / DSM 46488 / JCM 4925 / NBRC 14057 / NRRL 8057</strain>
    </source>
</reference>
<dbReference type="SUPFAM" id="SSF52980">
    <property type="entry name" value="Restriction endonuclease-like"/>
    <property type="match status" value="1"/>
</dbReference>
<dbReference type="CDD" id="cd06260">
    <property type="entry name" value="DUF820-like"/>
    <property type="match status" value="1"/>
</dbReference>
<dbReference type="OrthoDB" id="4537149at2"/>
<dbReference type="KEGG" id="sct:SCAT_3788"/>
<dbReference type="InterPro" id="IPR008538">
    <property type="entry name" value="Uma2"/>
</dbReference>
<name>F8K175_STREN</name>
<accession>G8X315</accession>
<gene>
    <name evidence="2" type="ordered locus">SCATT_37760</name>
</gene>
<evidence type="ECO:0000313" key="3">
    <source>
        <dbReference type="Proteomes" id="UP000007842"/>
    </source>
</evidence>
<dbReference type="PANTHER" id="PTHR35400:SF3">
    <property type="entry name" value="SLL1072 PROTEIN"/>
    <property type="match status" value="1"/>
</dbReference>
<dbReference type="Pfam" id="PF05685">
    <property type="entry name" value="Uma2"/>
    <property type="match status" value="1"/>
</dbReference>
<evidence type="ECO:0000259" key="1">
    <source>
        <dbReference type="Pfam" id="PF05685"/>
    </source>
</evidence>
<dbReference type="PATRIC" id="fig|1003195.11.peg.5244"/>
<dbReference type="EMBL" id="CP003219">
    <property type="protein sequence ID" value="AEW96147.1"/>
    <property type="molecule type" value="Genomic_DNA"/>
</dbReference>